<dbReference type="Pfam" id="PF04397">
    <property type="entry name" value="LytTR"/>
    <property type="match status" value="1"/>
</dbReference>
<protein>
    <recommendedName>
        <fullName evidence="1">Stage 0 sporulation protein A homolog</fullName>
    </recommendedName>
</protein>
<comment type="function">
    <text evidence="3">May play the central regulatory role in sporulation. It may be an element of the effector pathway responsible for the activation of sporulation genes in response to nutritional stress. Spo0A may act in concert with spo0H (a sigma factor) to control the expression of some genes that are critical to the sporulation process.</text>
</comment>
<dbReference type="PROSITE" id="PS50110">
    <property type="entry name" value="RESPONSE_REGULATORY"/>
    <property type="match status" value="1"/>
</dbReference>
<name>R7AR94_9FIRM</name>
<dbReference type="SMART" id="SM00850">
    <property type="entry name" value="LytTR"/>
    <property type="match status" value="1"/>
</dbReference>
<comment type="caution">
    <text evidence="6">The sequence shown here is derived from an EMBL/GenBank/DDBJ whole genome shotgun (WGS) entry which is preliminary data.</text>
</comment>
<proteinExistence type="predicted"/>
<keyword evidence="2 4" id="KW-0597">Phosphoprotein</keyword>
<dbReference type="GO" id="GO:0000160">
    <property type="term" value="P:phosphorelay signal transduction system"/>
    <property type="evidence" value="ECO:0007669"/>
    <property type="project" value="InterPro"/>
</dbReference>
<dbReference type="SUPFAM" id="SSF52172">
    <property type="entry name" value="CheY-like"/>
    <property type="match status" value="1"/>
</dbReference>
<dbReference type="InterPro" id="IPR007492">
    <property type="entry name" value="LytTR_DNA-bd_dom"/>
</dbReference>
<sequence length="243" mass="27652">MSRRIMIIEDNETTREILASAVEDVCPDADIRKFADTKGAVETAINSRIDLFLVDIITNTNVPGDTSGIRFVEAVRRINEYEFTPVIFITSLEDPAMYAYAQLHSFSYIEKPFDIDCVKDAIAKALRMPQAHINDRQMFFRSDGILFPVKCSEIIYIENIDHKAHFHKVTGEELIIPKKTCRQILEEADNDALIQCNRGVIINRNYIEHIDLTNRCIRMRGIDAGIVIGVTFVKKIIGMIKDG</sequence>
<dbReference type="Gene3D" id="2.40.50.1020">
    <property type="entry name" value="LytTr DNA-binding domain"/>
    <property type="match status" value="1"/>
</dbReference>
<dbReference type="AlphaFoldDB" id="R7AR94"/>
<dbReference type="InterPro" id="IPR001789">
    <property type="entry name" value="Sig_transdc_resp-reg_receiver"/>
</dbReference>
<dbReference type="EMBL" id="CBHH010000022">
    <property type="protein sequence ID" value="CDD55951.1"/>
    <property type="molecule type" value="Genomic_DNA"/>
</dbReference>
<dbReference type="SMART" id="SM00448">
    <property type="entry name" value="REC"/>
    <property type="match status" value="1"/>
</dbReference>
<dbReference type="Pfam" id="PF00072">
    <property type="entry name" value="Response_reg"/>
    <property type="match status" value="1"/>
</dbReference>
<evidence type="ECO:0000313" key="7">
    <source>
        <dbReference type="Proteomes" id="UP000018141"/>
    </source>
</evidence>
<evidence type="ECO:0000313" key="6">
    <source>
        <dbReference type="EMBL" id="CDD55951.1"/>
    </source>
</evidence>
<accession>R7AR94</accession>
<evidence type="ECO:0000256" key="3">
    <source>
        <dbReference type="ARBA" id="ARBA00024867"/>
    </source>
</evidence>
<dbReference type="InterPro" id="IPR011006">
    <property type="entry name" value="CheY-like_superfamily"/>
</dbReference>
<evidence type="ECO:0000259" key="5">
    <source>
        <dbReference type="PROSITE" id="PS50110"/>
    </source>
</evidence>
<evidence type="ECO:0000256" key="1">
    <source>
        <dbReference type="ARBA" id="ARBA00018672"/>
    </source>
</evidence>
<feature type="domain" description="Response regulatory" evidence="5">
    <location>
        <begin position="4"/>
        <end position="126"/>
    </location>
</feature>
<dbReference type="PANTHER" id="PTHR44591:SF3">
    <property type="entry name" value="RESPONSE REGULATORY DOMAIN-CONTAINING PROTEIN"/>
    <property type="match status" value="1"/>
</dbReference>
<evidence type="ECO:0000256" key="2">
    <source>
        <dbReference type="ARBA" id="ARBA00022553"/>
    </source>
</evidence>
<feature type="modified residue" description="4-aspartylphosphate" evidence="4">
    <location>
        <position position="55"/>
    </location>
</feature>
<organism evidence="6 7">
    <name type="scientific">Bacteroides pectinophilus CAG:437</name>
    <dbReference type="NCBI Taxonomy" id="1263051"/>
    <lineage>
        <taxon>Bacteria</taxon>
        <taxon>Bacillati</taxon>
        <taxon>Bacillota</taxon>
        <taxon>Clostridia</taxon>
        <taxon>Eubacteriales</taxon>
    </lineage>
</organism>
<gene>
    <name evidence="6" type="ORF">BN656_00648</name>
</gene>
<reference evidence="6" key="1">
    <citation type="submission" date="2012-11" db="EMBL/GenBank/DDBJ databases">
        <title>Dependencies among metagenomic species, viruses, plasmids and units of genetic variation.</title>
        <authorList>
            <person name="Nielsen H.B."/>
            <person name="Almeida M."/>
            <person name="Juncker A.S."/>
            <person name="Rasmussen S."/>
            <person name="Li J."/>
            <person name="Sunagawa S."/>
            <person name="Plichta D."/>
            <person name="Gautier L."/>
            <person name="Le Chatelier E."/>
            <person name="Peletier E."/>
            <person name="Bonde I."/>
            <person name="Nielsen T."/>
            <person name="Manichanh C."/>
            <person name="Arumugam M."/>
            <person name="Batto J."/>
            <person name="Santos M.B.Q.D."/>
            <person name="Blom N."/>
            <person name="Borruel N."/>
            <person name="Burgdorf K.S."/>
            <person name="Boumezbeur F."/>
            <person name="Casellas F."/>
            <person name="Dore J."/>
            <person name="Guarner F."/>
            <person name="Hansen T."/>
            <person name="Hildebrand F."/>
            <person name="Kaas R.S."/>
            <person name="Kennedy S."/>
            <person name="Kristiansen K."/>
            <person name="Kultima J.R."/>
            <person name="Leonard P."/>
            <person name="Levenez F."/>
            <person name="Lund O."/>
            <person name="Moumen B."/>
            <person name="Le Paslier D."/>
            <person name="Pons N."/>
            <person name="Pedersen O."/>
            <person name="Prifti E."/>
            <person name="Qin J."/>
            <person name="Raes J."/>
            <person name="Tap J."/>
            <person name="Tims S."/>
            <person name="Ussery D.W."/>
            <person name="Yamada T."/>
            <person name="MetaHit consortium"/>
            <person name="Renault P."/>
            <person name="Sicheritz-Ponten T."/>
            <person name="Bork P."/>
            <person name="Wang J."/>
            <person name="Brunak S."/>
            <person name="Ehrlich S.D."/>
        </authorList>
    </citation>
    <scope>NUCLEOTIDE SEQUENCE [LARGE SCALE GENOMIC DNA]</scope>
</reference>
<evidence type="ECO:0000256" key="4">
    <source>
        <dbReference type="PROSITE-ProRule" id="PRU00169"/>
    </source>
</evidence>
<dbReference type="Proteomes" id="UP000018141">
    <property type="component" value="Unassembled WGS sequence"/>
</dbReference>
<dbReference type="Gene3D" id="3.40.50.2300">
    <property type="match status" value="1"/>
</dbReference>
<dbReference type="InterPro" id="IPR050595">
    <property type="entry name" value="Bact_response_regulator"/>
</dbReference>
<dbReference type="GO" id="GO:0003677">
    <property type="term" value="F:DNA binding"/>
    <property type="evidence" value="ECO:0007669"/>
    <property type="project" value="InterPro"/>
</dbReference>
<dbReference type="PANTHER" id="PTHR44591">
    <property type="entry name" value="STRESS RESPONSE REGULATOR PROTEIN 1"/>
    <property type="match status" value="1"/>
</dbReference>